<feature type="transmembrane region" description="Helical" evidence="1">
    <location>
        <begin position="136"/>
        <end position="157"/>
    </location>
</feature>
<sequence>MSSKSNSSNSTTNNVSNYNLQGLETNGAVVAGTGNTVTTTDHGAIDGAFGFGEQALEFAGGVVGSNEKVTTYAIDKNSDLAGQTIGFAENAIESSLDFSKDLVTQNATNSANSVAAIRDLTSTLTGADNNESNLKALYVAGAVVSVVGIGMFAMLGARR</sequence>
<dbReference type="AlphaFoldDB" id="A0A369ACG7"/>
<dbReference type="RefSeq" id="WP_114411345.1">
    <property type="nucleotide sequence ID" value="NZ_QPJQ01000007.1"/>
</dbReference>
<dbReference type="OrthoDB" id="6107847at2"/>
<organism evidence="2 3">
    <name type="scientific">Marinomonas foliarum</name>
    <dbReference type="NCBI Taxonomy" id="491950"/>
    <lineage>
        <taxon>Bacteria</taxon>
        <taxon>Pseudomonadati</taxon>
        <taxon>Pseudomonadota</taxon>
        <taxon>Gammaproteobacteria</taxon>
        <taxon>Oceanospirillales</taxon>
        <taxon>Oceanospirillaceae</taxon>
        <taxon>Marinomonas</taxon>
    </lineage>
</organism>
<evidence type="ECO:0000313" key="3">
    <source>
        <dbReference type="Proteomes" id="UP000253506"/>
    </source>
</evidence>
<evidence type="ECO:0000313" key="2">
    <source>
        <dbReference type="EMBL" id="RCX07052.1"/>
    </source>
</evidence>
<reference evidence="2 3" key="1">
    <citation type="submission" date="2018-07" db="EMBL/GenBank/DDBJ databases">
        <title>Genomic Encyclopedia of Type Strains, Phase III (KMG-III): the genomes of soil and plant-associated and newly described type strains.</title>
        <authorList>
            <person name="Whitman W."/>
        </authorList>
    </citation>
    <scope>NUCLEOTIDE SEQUENCE [LARGE SCALE GENOMIC DNA]</scope>
    <source>
        <strain evidence="2 3">CECT 7731</strain>
    </source>
</reference>
<dbReference type="EMBL" id="QPJQ01000007">
    <property type="protein sequence ID" value="RCX07052.1"/>
    <property type="molecule type" value="Genomic_DNA"/>
</dbReference>
<dbReference type="Proteomes" id="UP000253506">
    <property type="component" value="Unassembled WGS sequence"/>
</dbReference>
<keyword evidence="1" id="KW-0472">Membrane</keyword>
<comment type="caution">
    <text evidence="2">The sequence shown here is derived from an EMBL/GenBank/DDBJ whole genome shotgun (WGS) entry which is preliminary data.</text>
</comment>
<name>A0A369ACG7_9GAMM</name>
<proteinExistence type="predicted"/>
<gene>
    <name evidence="2" type="ORF">DFP77_107152</name>
</gene>
<protein>
    <submittedName>
        <fullName evidence="2">Uncharacterized protein</fullName>
    </submittedName>
</protein>
<keyword evidence="1" id="KW-1133">Transmembrane helix</keyword>
<accession>A0A369ACG7</accession>
<evidence type="ECO:0000256" key="1">
    <source>
        <dbReference type="SAM" id="Phobius"/>
    </source>
</evidence>
<keyword evidence="1" id="KW-0812">Transmembrane</keyword>